<evidence type="ECO:0000313" key="11">
    <source>
        <dbReference type="Proteomes" id="UP000033607"/>
    </source>
</evidence>
<organism evidence="10 11">
    <name type="scientific">Limnoraphis robusta CS-951</name>
    <dbReference type="NCBI Taxonomy" id="1637645"/>
    <lineage>
        <taxon>Bacteria</taxon>
        <taxon>Bacillati</taxon>
        <taxon>Cyanobacteriota</taxon>
        <taxon>Cyanophyceae</taxon>
        <taxon>Oscillatoriophycideae</taxon>
        <taxon>Oscillatoriales</taxon>
        <taxon>Sirenicapillariaceae</taxon>
        <taxon>Limnoraphis</taxon>
    </lineage>
</organism>
<protein>
    <recommendedName>
        <fullName evidence="2">histidine kinase</fullName>
        <ecNumber evidence="2">2.7.13.3</ecNumber>
    </recommendedName>
</protein>
<dbReference type="CDD" id="cd00082">
    <property type="entry name" value="HisKA"/>
    <property type="match status" value="1"/>
</dbReference>
<dbReference type="Gene3D" id="3.40.50.2300">
    <property type="match status" value="1"/>
</dbReference>
<accession>A0A0F5YKG8</accession>
<dbReference type="SUPFAM" id="SSF55874">
    <property type="entry name" value="ATPase domain of HSP90 chaperone/DNA topoisomerase II/histidine kinase"/>
    <property type="match status" value="1"/>
</dbReference>
<dbReference type="InterPro" id="IPR003661">
    <property type="entry name" value="HisK_dim/P_dom"/>
</dbReference>
<reference evidence="10 11" key="1">
    <citation type="submission" date="2015-06" db="EMBL/GenBank/DDBJ databases">
        <title>Draft genome assembly of filamentous brackish cyanobacterium Limnoraphis robusta strain CS-951.</title>
        <authorList>
            <person name="Willis A."/>
            <person name="Parks M."/>
            <person name="Burford M.A."/>
        </authorList>
    </citation>
    <scope>NUCLEOTIDE SEQUENCE [LARGE SCALE GENOMIC DNA]</scope>
    <source>
        <strain evidence="10 11">CS-951</strain>
    </source>
</reference>
<dbReference type="InterPro" id="IPR003594">
    <property type="entry name" value="HATPase_dom"/>
</dbReference>
<dbReference type="InterPro" id="IPR001789">
    <property type="entry name" value="Sig_transdc_resp-reg_receiver"/>
</dbReference>
<evidence type="ECO:0000259" key="8">
    <source>
        <dbReference type="PROSITE" id="PS50109"/>
    </source>
</evidence>
<evidence type="ECO:0000256" key="4">
    <source>
        <dbReference type="ARBA" id="ARBA00022679"/>
    </source>
</evidence>
<dbReference type="SMART" id="SM00448">
    <property type="entry name" value="REC"/>
    <property type="match status" value="1"/>
</dbReference>
<feature type="modified residue" description="4-aspartylphosphate" evidence="7">
    <location>
        <position position="60"/>
    </location>
</feature>
<evidence type="ECO:0000256" key="2">
    <source>
        <dbReference type="ARBA" id="ARBA00012438"/>
    </source>
</evidence>
<dbReference type="Pfam" id="PF00072">
    <property type="entry name" value="Response_reg"/>
    <property type="match status" value="1"/>
</dbReference>
<dbReference type="RefSeq" id="WP_046277427.1">
    <property type="nucleotide sequence ID" value="NZ_LATL02000143.1"/>
</dbReference>
<dbReference type="GO" id="GO:0005886">
    <property type="term" value="C:plasma membrane"/>
    <property type="evidence" value="ECO:0007669"/>
    <property type="project" value="TreeGrafter"/>
</dbReference>
<proteinExistence type="predicted"/>
<sequence length="363" mass="40366">MSSIAVAKTNYILAVDDLPDNLFLLKLALEQEGHNVVLVEDGKSALAQIEASPPNLVLLDVMMPEMDGYEVTRLIRSNPKYPYIPILLITAHEQSSVVEGLDAGADDFIRKPVQIDELQARVRSLLRLKQSIDQRENFVRCLTHDLRTPLVAADRMLNLMQQGVFGNLDSPMDEAIATMIGSNKNLLDMLNTLLAVYSYDVGQKTLSFIPFDLDALIQEVITELTPLIAEKQLLVTFNSATEPVVKKFVGDRLELRRVFTNLIANAIKFTDEGSVEVNLSLMKNSEKELPKDWIKVEIKDTGIGISPEDQVTMFEAFHQGNHKRSGSGLGLHLCRQIIQAHQGKIAVKSALNQGTVFTVCLPF</sequence>
<evidence type="ECO:0000256" key="6">
    <source>
        <dbReference type="ARBA" id="ARBA00023012"/>
    </source>
</evidence>
<dbReference type="GO" id="GO:0000155">
    <property type="term" value="F:phosphorelay sensor kinase activity"/>
    <property type="evidence" value="ECO:0007669"/>
    <property type="project" value="InterPro"/>
</dbReference>
<dbReference type="PANTHER" id="PTHR43047:SF72">
    <property type="entry name" value="OSMOSENSING HISTIDINE PROTEIN KINASE SLN1"/>
    <property type="match status" value="1"/>
</dbReference>
<gene>
    <name evidence="10" type="ORF">WN50_05060</name>
</gene>
<keyword evidence="3 7" id="KW-0597">Phosphoprotein</keyword>
<dbReference type="OrthoDB" id="418136at2"/>
<dbReference type="SUPFAM" id="SSF52172">
    <property type="entry name" value="CheY-like"/>
    <property type="match status" value="1"/>
</dbReference>
<evidence type="ECO:0000256" key="5">
    <source>
        <dbReference type="ARBA" id="ARBA00022777"/>
    </source>
</evidence>
<feature type="domain" description="Histidine kinase" evidence="8">
    <location>
        <begin position="141"/>
        <end position="363"/>
    </location>
</feature>
<dbReference type="PROSITE" id="PS50109">
    <property type="entry name" value="HIS_KIN"/>
    <property type="match status" value="1"/>
</dbReference>
<name>A0A0F5YKG8_9CYAN</name>
<keyword evidence="6" id="KW-0902">Two-component regulatory system</keyword>
<dbReference type="PRINTS" id="PR00344">
    <property type="entry name" value="BCTRLSENSOR"/>
</dbReference>
<dbReference type="Proteomes" id="UP000033607">
    <property type="component" value="Unassembled WGS sequence"/>
</dbReference>
<dbReference type="PATRIC" id="fig|1637645.4.peg.2916"/>
<keyword evidence="4" id="KW-0808">Transferase</keyword>
<dbReference type="InterPro" id="IPR036890">
    <property type="entry name" value="HATPase_C_sf"/>
</dbReference>
<dbReference type="InterPro" id="IPR004358">
    <property type="entry name" value="Sig_transdc_His_kin-like_C"/>
</dbReference>
<dbReference type="SMART" id="SM00388">
    <property type="entry name" value="HisKA"/>
    <property type="match status" value="1"/>
</dbReference>
<feature type="domain" description="Response regulatory" evidence="9">
    <location>
        <begin position="11"/>
        <end position="126"/>
    </location>
</feature>
<dbReference type="Gene3D" id="3.30.565.10">
    <property type="entry name" value="Histidine kinase-like ATPase, C-terminal domain"/>
    <property type="match status" value="1"/>
</dbReference>
<dbReference type="PROSITE" id="PS50110">
    <property type="entry name" value="RESPONSE_REGULATORY"/>
    <property type="match status" value="1"/>
</dbReference>
<dbReference type="Pfam" id="PF02518">
    <property type="entry name" value="HATPase_c"/>
    <property type="match status" value="1"/>
</dbReference>
<dbReference type="CDD" id="cd16922">
    <property type="entry name" value="HATPase_EvgS-ArcB-TorS-like"/>
    <property type="match status" value="1"/>
</dbReference>
<evidence type="ECO:0000256" key="7">
    <source>
        <dbReference type="PROSITE-ProRule" id="PRU00169"/>
    </source>
</evidence>
<keyword evidence="5" id="KW-0418">Kinase</keyword>
<dbReference type="EC" id="2.7.13.3" evidence="2"/>
<dbReference type="InterPro" id="IPR011006">
    <property type="entry name" value="CheY-like_superfamily"/>
</dbReference>
<dbReference type="GO" id="GO:0009927">
    <property type="term" value="F:histidine phosphotransfer kinase activity"/>
    <property type="evidence" value="ECO:0007669"/>
    <property type="project" value="TreeGrafter"/>
</dbReference>
<dbReference type="InterPro" id="IPR005467">
    <property type="entry name" value="His_kinase_dom"/>
</dbReference>
<dbReference type="Gene3D" id="1.10.287.130">
    <property type="match status" value="1"/>
</dbReference>
<dbReference type="AlphaFoldDB" id="A0A0F5YKG8"/>
<comment type="catalytic activity">
    <reaction evidence="1">
        <text>ATP + protein L-histidine = ADP + protein N-phospho-L-histidine.</text>
        <dbReference type="EC" id="2.7.13.3"/>
    </reaction>
</comment>
<evidence type="ECO:0000256" key="3">
    <source>
        <dbReference type="ARBA" id="ARBA00022553"/>
    </source>
</evidence>
<comment type="caution">
    <text evidence="10">The sequence shown here is derived from an EMBL/GenBank/DDBJ whole genome shotgun (WGS) entry which is preliminary data.</text>
</comment>
<evidence type="ECO:0000256" key="1">
    <source>
        <dbReference type="ARBA" id="ARBA00000085"/>
    </source>
</evidence>
<dbReference type="PANTHER" id="PTHR43047">
    <property type="entry name" value="TWO-COMPONENT HISTIDINE PROTEIN KINASE"/>
    <property type="match status" value="1"/>
</dbReference>
<dbReference type="EMBL" id="LATL02000143">
    <property type="protein sequence ID" value="KKD39142.1"/>
    <property type="molecule type" value="Genomic_DNA"/>
</dbReference>
<dbReference type="SMART" id="SM00387">
    <property type="entry name" value="HATPase_c"/>
    <property type="match status" value="1"/>
</dbReference>
<evidence type="ECO:0000259" key="9">
    <source>
        <dbReference type="PROSITE" id="PS50110"/>
    </source>
</evidence>
<evidence type="ECO:0000313" key="10">
    <source>
        <dbReference type="EMBL" id="KKD39142.1"/>
    </source>
</evidence>